<keyword evidence="4" id="KW-1053">Target membrane</keyword>
<dbReference type="HOGENOM" id="CLU_1112521_0_0_1"/>
<dbReference type="PANTHER" id="PTHR40388">
    <property type="entry name" value="BRYOPORIN"/>
    <property type="match status" value="1"/>
</dbReference>
<evidence type="ECO:0000256" key="5">
    <source>
        <dbReference type="ARBA" id="ARBA00023331"/>
    </source>
</evidence>
<dbReference type="PANTHER" id="PTHR40388:SF1">
    <property type="entry name" value="BRYOPORIN"/>
    <property type="match status" value="1"/>
</dbReference>
<evidence type="ECO:0000256" key="4">
    <source>
        <dbReference type="ARBA" id="ARBA00023298"/>
    </source>
</evidence>
<evidence type="ECO:0000256" key="2">
    <source>
        <dbReference type="ARBA" id="ARBA00004532"/>
    </source>
</evidence>
<dbReference type="Gene3D" id="2.60.270.20">
    <property type="entry name" value="Cytolysin/lectin"/>
    <property type="match status" value="1"/>
</dbReference>
<evidence type="ECO:0000313" key="6">
    <source>
        <dbReference type="EnsemblMetazoa" id="SMAR001042-PA"/>
    </source>
</evidence>
<dbReference type="EnsemblMetazoa" id="SMAR001042-RA">
    <property type="protein sequence ID" value="SMAR001042-PA"/>
    <property type="gene ID" value="SMAR001042"/>
</dbReference>
<evidence type="ECO:0000256" key="1">
    <source>
        <dbReference type="ARBA" id="ARBA00004175"/>
    </source>
</evidence>
<name>T1IJH3_STRMM</name>
<sequence>MALLNMLAGSMHHFNEITFLSLDSLPEYHSRYIRDILSLEEHAFLENDVIISQVENFIMNIFGSGAVLKTTDNIESYATSLAQESTHSRSCGIVIANKTKTNLGLPHRYISTGKLLSMPMVIRKETTGLILCENRLLIVEGSCGLVTYKIEDPNSSLQQLQILWYVPLDLNLKACQVNVRLGVESASEDIFQNIVYGYGKMISSAKTPHTLTCSNYEIKKLKNLAQDSVNGNLRYEGILSKDAAKVGGFR</sequence>
<evidence type="ECO:0000313" key="7">
    <source>
        <dbReference type="Proteomes" id="UP000014500"/>
    </source>
</evidence>
<comment type="subcellular location">
    <subcellularLocation>
        <location evidence="2">Nematocyst</location>
    </subcellularLocation>
    <subcellularLocation>
        <location evidence="1">Target cell membrane</location>
    </subcellularLocation>
</comment>
<dbReference type="GO" id="GO:0042151">
    <property type="term" value="C:nematocyst"/>
    <property type="evidence" value="ECO:0007669"/>
    <property type="project" value="UniProtKB-SubCell"/>
</dbReference>
<proteinExistence type="predicted"/>
<dbReference type="InterPro" id="IPR015926">
    <property type="entry name" value="Cytolysin/lectin"/>
</dbReference>
<dbReference type="InterPro" id="IPR050677">
    <property type="entry name" value="Actinoporin_PFT"/>
</dbReference>
<dbReference type="Proteomes" id="UP000014500">
    <property type="component" value="Unassembled WGS sequence"/>
</dbReference>
<dbReference type="AlphaFoldDB" id="T1IJH3"/>
<organism evidence="6 7">
    <name type="scientific">Strigamia maritima</name>
    <name type="common">European centipede</name>
    <name type="synonym">Geophilus maritimus</name>
    <dbReference type="NCBI Taxonomy" id="126957"/>
    <lineage>
        <taxon>Eukaryota</taxon>
        <taxon>Metazoa</taxon>
        <taxon>Ecdysozoa</taxon>
        <taxon>Arthropoda</taxon>
        <taxon>Myriapoda</taxon>
        <taxon>Chilopoda</taxon>
        <taxon>Pleurostigmophora</taxon>
        <taxon>Geophilomorpha</taxon>
        <taxon>Linotaeniidae</taxon>
        <taxon>Strigamia</taxon>
    </lineage>
</organism>
<reference evidence="7" key="1">
    <citation type="submission" date="2011-05" db="EMBL/GenBank/DDBJ databases">
        <authorList>
            <person name="Richards S.R."/>
            <person name="Qu J."/>
            <person name="Jiang H."/>
            <person name="Jhangiani S.N."/>
            <person name="Agravi P."/>
            <person name="Goodspeed R."/>
            <person name="Gross S."/>
            <person name="Mandapat C."/>
            <person name="Jackson L."/>
            <person name="Mathew T."/>
            <person name="Pu L."/>
            <person name="Thornton R."/>
            <person name="Saada N."/>
            <person name="Wilczek-Boney K.B."/>
            <person name="Lee S."/>
            <person name="Kovar C."/>
            <person name="Wu Y."/>
            <person name="Scherer S.E."/>
            <person name="Worley K.C."/>
            <person name="Muzny D.M."/>
            <person name="Gibbs R."/>
        </authorList>
    </citation>
    <scope>NUCLEOTIDE SEQUENCE</scope>
    <source>
        <strain evidence="7">Brora</strain>
    </source>
</reference>
<accession>T1IJH3</accession>
<keyword evidence="5" id="KW-0166">Nematocyst</keyword>
<keyword evidence="3" id="KW-1052">Target cell membrane</keyword>
<keyword evidence="7" id="KW-1185">Reference proteome</keyword>
<reference evidence="6" key="2">
    <citation type="submission" date="2015-02" db="UniProtKB">
        <authorList>
            <consortium name="EnsemblMetazoa"/>
        </authorList>
    </citation>
    <scope>IDENTIFICATION</scope>
</reference>
<dbReference type="GO" id="GO:0044218">
    <property type="term" value="C:other organism cell membrane"/>
    <property type="evidence" value="ECO:0007669"/>
    <property type="project" value="UniProtKB-KW"/>
</dbReference>
<dbReference type="EMBL" id="JH430290">
    <property type="status" value="NOT_ANNOTATED_CDS"/>
    <property type="molecule type" value="Genomic_DNA"/>
</dbReference>
<protein>
    <submittedName>
        <fullName evidence="6">Uncharacterized protein</fullName>
    </submittedName>
</protein>
<evidence type="ECO:0000256" key="3">
    <source>
        <dbReference type="ARBA" id="ARBA00022537"/>
    </source>
</evidence>
<dbReference type="SUPFAM" id="SSF63724">
    <property type="entry name" value="Cytolysin/lectin"/>
    <property type="match status" value="1"/>
</dbReference>
<keyword evidence="4" id="KW-0472">Membrane</keyword>